<evidence type="ECO:0000256" key="1">
    <source>
        <dbReference type="ARBA" id="ARBA00003618"/>
    </source>
</evidence>
<dbReference type="OrthoDB" id="9806954at2"/>
<evidence type="ECO:0000256" key="10">
    <source>
        <dbReference type="SAM" id="Coils"/>
    </source>
</evidence>
<dbReference type="RefSeq" id="WP_070249094.1">
    <property type="nucleotide sequence ID" value="NZ_LROM01000090.1"/>
</dbReference>
<accession>A0A1E7WJK2</accession>
<dbReference type="CDD" id="cd03241">
    <property type="entry name" value="ABC_RecN"/>
    <property type="match status" value="2"/>
</dbReference>
<dbReference type="FunFam" id="3.40.50.300:FF:000356">
    <property type="entry name" value="DNA repair protein RecN"/>
    <property type="match status" value="1"/>
</dbReference>
<evidence type="ECO:0000256" key="3">
    <source>
        <dbReference type="ARBA" id="ARBA00021315"/>
    </source>
</evidence>
<dbReference type="GO" id="GO:0009432">
    <property type="term" value="P:SOS response"/>
    <property type="evidence" value="ECO:0007669"/>
    <property type="project" value="TreeGrafter"/>
</dbReference>
<keyword evidence="7 9" id="KW-0234">DNA repair</keyword>
<keyword evidence="5 9" id="KW-0227">DNA damage</keyword>
<name>A0A1E7WJK2_9BURK</name>
<evidence type="ECO:0000256" key="2">
    <source>
        <dbReference type="ARBA" id="ARBA00009441"/>
    </source>
</evidence>
<evidence type="ECO:0000256" key="4">
    <source>
        <dbReference type="ARBA" id="ARBA00022741"/>
    </source>
</evidence>
<dbReference type="PIRSF" id="PIRSF003128">
    <property type="entry name" value="RecN"/>
    <property type="match status" value="1"/>
</dbReference>
<proteinExistence type="inferred from homology"/>
<comment type="function">
    <text evidence="1 9">May be involved in recombinational repair of damaged DNA.</text>
</comment>
<keyword evidence="10" id="KW-0175">Coiled coil</keyword>
<evidence type="ECO:0000259" key="11">
    <source>
        <dbReference type="Pfam" id="PF02463"/>
    </source>
</evidence>
<evidence type="ECO:0000256" key="8">
    <source>
        <dbReference type="ARBA" id="ARBA00033408"/>
    </source>
</evidence>
<evidence type="ECO:0000256" key="6">
    <source>
        <dbReference type="ARBA" id="ARBA00022840"/>
    </source>
</evidence>
<dbReference type="NCBIfam" id="NF008121">
    <property type="entry name" value="PRK10869.1"/>
    <property type="match status" value="1"/>
</dbReference>
<organism evidence="12 13">
    <name type="scientific">Duganella phyllosphaerae</name>
    <dbReference type="NCBI Taxonomy" id="762836"/>
    <lineage>
        <taxon>Bacteria</taxon>
        <taxon>Pseudomonadati</taxon>
        <taxon>Pseudomonadota</taxon>
        <taxon>Betaproteobacteria</taxon>
        <taxon>Burkholderiales</taxon>
        <taxon>Oxalobacteraceae</taxon>
        <taxon>Telluria group</taxon>
        <taxon>Duganella</taxon>
    </lineage>
</organism>
<dbReference type="GO" id="GO:0043590">
    <property type="term" value="C:bacterial nucleoid"/>
    <property type="evidence" value="ECO:0007669"/>
    <property type="project" value="TreeGrafter"/>
</dbReference>
<dbReference type="SUPFAM" id="SSF52540">
    <property type="entry name" value="P-loop containing nucleoside triphosphate hydrolases"/>
    <property type="match status" value="1"/>
</dbReference>
<keyword evidence="4" id="KW-0547">Nucleotide-binding</keyword>
<dbReference type="PANTHER" id="PTHR11059">
    <property type="entry name" value="DNA REPAIR PROTEIN RECN"/>
    <property type="match status" value="1"/>
</dbReference>
<evidence type="ECO:0000256" key="7">
    <source>
        <dbReference type="ARBA" id="ARBA00023204"/>
    </source>
</evidence>
<dbReference type="FunFam" id="3.40.50.300:FF:000319">
    <property type="entry name" value="DNA repair protein RecN"/>
    <property type="match status" value="1"/>
</dbReference>
<keyword evidence="13" id="KW-1185">Reference proteome</keyword>
<comment type="similarity">
    <text evidence="2 9">Belongs to the RecN family.</text>
</comment>
<dbReference type="GO" id="GO:0006310">
    <property type="term" value="P:DNA recombination"/>
    <property type="evidence" value="ECO:0007669"/>
    <property type="project" value="InterPro"/>
</dbReference>
<dbReference type="Pfam" id="PF02463">
    <property type="entry name" value="SMC_N"/>
    <property type="match status" value="1"/>
</dbReference>
<evidence type="ECO:0000313" key="13">
    <source>
        <dbReference type="Proteomes" id="UP000175989"/>
    </source>
</evidence>
<feature type="coiled-coil region" evidence="10">
    <location>
        <begin position="170"/>
        <end position="197"/>
    </location>
</feature>
<comment type="caution">
    <text evidence="12">The sequence shown here is derived from an EMBL/GenBank/DDBJ whole genome shotgun (WGS) entry which is preliminary data.</text>
</comment>
<dbReference type="InterPro" id="IPR027417">
    <property type="entry name" value="P-loop_NTPase"/>
</dbReference>
<evidence type="ECO:0000256" key="9">
    <source>
        <dbReference type="PIRNR" id="PIRNR003128"/>
    </source>
</evidence>
<reference evidence="13" key="1">
    <citation type="journal article" date="2016" name="Front. Microbiol.">
        <title>Molecular Keys to the Janthinobacterium and Duganella spp. Interaction with the Plant Pathogen Fusarium graminearum.</title>
        <authorList>
            <person name="Haack F.S."/>
            <person name="Poehlein A."/>
            <person name="Kroger C."/>
            <person name="Voigt C.A."/>
            <person name="Piepenbring M."/>
            <person name="Bode H.B."/>
            <person name="Daniel R."/>
            <person name="Schafer W."/>
            <person name="Streit W.R."/>
        </authorList>
    </citation>
    <scope>NUCLEOTIDE SEQUENCE [LARGE SCALE GENOMIC DNA]</scope>
    <source>
        <strain evidence="13">T54</strain>
    </source>
</reference>
<dbReference type="PATRIC" id="fig|762836.4.peg.2968"/>
<sequence length="548" mass="59030">MLRTLSIRDFVIVDSIELEFSAGFTVFTGETGAGKSILIDALTLALGGRGDASVVREGAAKADITADFSPSAQAAEWLQAHEFAVEEGGALLRRVIDNAGRSKAYINGVAATAAQLRELGDLLVDIHGQHAHQSLMKADAQRALLDGQAGADTRAVAAAYKAWRAVARQLEEFETNAANVLYERERLEWQVNELEKLAVKPGEWAEVTNEQSRLSHAASLLEGAQEALTMLSEAEEHPIISQLSSLNQKLGKLAAVDTGLQAVVDLIEPARIQLQEAVYAINDYLDRVDLDPERLRAVESRMEAIHSAARKFRVTEEELPEEHAKQAERLAQLADASDIEGLRKQEQKLKDAYLDMAKKLSTVRARAGRQLADAVTKAMQELSMTGGRFDIALNPCEPSVHGVEQVEFLVAGHAGVAARPLAKVASGGELARISLAISVITSKAATTPTLIFDEVDSGIGGAVAEVVGRLLRRLGQERQVLCVTHLPQVASQGGQHFQVAKRTLPNGKTASRIDVLDAGARVEEVARMLGGLEITATTRQHARELLAS</sequence>
<dbReference type="NCBIfam" id="TIGR00634">
    <property type="entry name" value="recN"/>
    <property type="match status" value="1"/>
</dbReference>
<evidence type="ECO:0000256" key="5">
    <source>
        <dbReference type="ARBA" id="ARBA00022763"/>
    </source>
</evidence>
<dbReference type="GO" id="GO:0005524">
    <property type="term" value="F:ATP binding"/>
    <property type="evidence" value="ECO:0007669"/>
    <property type="project" value="UniProtKB-KW"/>
</dbReference>
<protein>
    <recommendedName>
        <fullName evidence="3 9">DNA repair protein RecN</fullName>
    </recommendedName>
    <alternativeName>
        <fullName evidence="8 9">Recombination protein N</fullName>
    </alternativeName>
</protein>
<dbReference type="AlphaFoldDB" id="A0A1E7WJK2"/>
<feature type="domain" description="RecF/RecN/SMC N-terminal" evidence="11">
    <location>
        <begin position="2"/>
        <end position="501"/>
    </location>
</feature>
<dbReference type="InterPro" id="IPR003395">
    <property type="entry name" value="RecF/RecN/SMC_N"/>
</dbReference>
<keyword evidence="6" id="KW-0067">ATP-binding</keyword>
<dbReference type="GO" id="GO:0006281">
    <property type="term" value="P:DNA repair"/>
    <property type="evidence" value="ECO:0007669"/>
    <property type="project" value="UniProtKB-KW"/>
</dbReference>
<dbReference type="Gene3D" id="3.40.50.300">
    <property type="entry name" value="P-loop containing nucleotide triphosphate hydrolases"/>
    <property type="match status" value="2"/>
</dbReference>
<dbReference type="InterPro" id="IPR004604">
    <property type="entry name" value="DNA_recomb/repair_RecN"/>
</dbReference>
<gene>
    <name evidence="12" type="primary">recN</name>
    <name evidence="12" type="ORF">DUPY_28810</name>
</gene>
<dbReference type="Proteomes" id="UP000175989">
    <property type="component" value="Unassembled WGS sequence"/>
</dbReference>
<dbReference type="EMBL" id="LROM01000090">
    <property type="protein sequence ID" value="OEZ98701.1"/>
    <property type="molecule type" value="Genomic_DNA"/>
</dbReference>
<dbReference type="PANTHER" id="PTHR11059:SF0">
    <property type="entry name" value="DNA REPAIR PROTEIN RECN"/>
    <property type="match status" value="1"/>
</dbReference>
<evidence type="ECO:0000313" key="12">
    <source>
        <dbReference type="EMBL" id="OEZ98701.1"/>
    </source>
</evidence>